<organism evidence="1 2">
    <name type="scientific">Pradoshia eiseniae</name>
    <dbReference type="NCBI Taxonomy" id="2064768"/>
    <lineage>
        <taxon>Bacteria</taxon>
        <taxon>Bacillati</taxon>
        <taxon>Bacillota</taxon>
        <taxon>Bacilli</taxon>
        <taxon>Bacillales</taxon>
        <taxon>Bacillaceae</taxon>
        <taxon>Pradoshia</taxon>
    </lineage>
</organism>
<evidence type="ECO:0000313" key="1">
    <source>
        <dbReference type="EMBL" id="PQD94355.1"/>
    </source>
</evidence>
<reference evidence="1 2" key="1">
    <citation type="submission" date="2017-12" db="EMBL/GenBank/DDBJ databases">
        <title>Taxonomic description and draft genome of Pradoshia cofamensis Gen. nov., sp. nov., a thermotolerant bacillale isolated from anterior gut of earthworm Eisenia fetida.</title>
        <authorList>
            <person name="Saha T."/>
            <person name="Chakraborty R."/>
        </authorList>
    </citation>
    <scope>NUCLEOTIDE SEQUENCE [LARGE SCALE GENOMIC DNA]</scope>
    <source>
        <strain evidence="1 2">EAG3</strain>
    </source>
</reference>
<comment type="caution">
    <text evidence="1">The sequence shown here is derived from an EMBL/GenBank/DDBJ whole genome shotgun (WGS) entry which is preliminary data.</text>
</comment>
<keyword evidence="2" id="KW-1185">Reference proteome</keyword>
<name>A0A2S7MX89_9BACI</name>
<accession>A0A2S7MX89</accession>
<dbReference type="OrthoDB" id="2852236at2"/>
<protein>
    <submittedName>
        <fullName evidence="1">Uncharacterized protein</fullName>
    </submittedName>
</protein>
<dbReference type="AlphaFoldDB" id="A0A2S7MX89"/>
<dbReference type="Proteomes" id="UP000239663">
    <property type="component" value="Unassembled WGS sequence"/>
</dbReference>
<dbReference type="RefSeq" id="WP_104850356.1">
    <property type="nucleotide sequence ID" value="NZ_PKOZ01000011.1"/>
</dbReference>
<sequence length="148" mass="16728">MLNKFRDKLKDMSKNGVTIPIKPMMLEQLMKRQADLKEIKVEITSEHLVIRGATGEGDRTGRNPISFEAALKPVHMEKRVIVFEVSQVKPADLNLTDINIFNQPPFAQSSTHTVKIDFNSWDIVSKIPVGKIKHYEMTNGAINLTLSL</sequence>
<dbReference type="EMBL" id="PKOZ01000011">
    <property type="protein sequence ID" value="PQD94355.1"/>
    <property type="molecule type" value="Genomic_DNA"/>
</dbReference>
<gene>
    <name evidence="1" type="ORF">CYL18_15100</name>
</gene>
<evidence type="ECO:0000313" key="2">
    <source>
        <dbReference type="Proteomes" id="UP000239663"/>
    </source>
</evidence>
<proteinExistence type="predicted"/>